<evidence type="ECO:0000313" key="3">
    <source>
        <dbReference type="WBParaSite" id="L893_g2820.t1"/>
    </source>
</evidence>
<accession>A0A1I7ZPF1</accession>
<dbReference type="AlphaFoldDB" id="A0A1I7ZPF1"/>
<evidence type="ECO:0000256" key="1">
    <source>
        <dbReference type="SAM" id="MobiDB-lite"/>
    </source>
</evidence>
<evidence type="ECO:0000313" key="2">
    <source>
        <dbReference type="Proteomes" id="UP000095287"/>
    </source>
</evidence>
<reference evidence="3" key="1">
    <citation type="submission" date="2016-11" db="UniProtKB">
        <authorList>
            <consortium name="WormBaseParasite"/>
        </authorList>
    </citation>
    <scope>IDENTIFICATION</scope>
</reference>
<feature type="region of interest" description="Disordered" evidence="1">
    <location>
        <begin position="1"/>
        <end position="33"/>
    </location>
</feature>
<dbReference type="Proteomes" id="UP000095287">
    <property type="component" value="Unplaced"/>
</dbReference>
<dbReference type="WBParaSite" id="L893_g2820.t1">
    <property type="protein sequence ID" value="L893_g2820.t1"/>
    <property type="gene ID" value="L893_g2820"/>
</dbReference>
<sequence length="67" mass="7178">MVEKKSSPPPLTARGSNASSFGGSGTSARMPGKIPEESEVLIAFEEVLKKMDLPPDKMRVLLCCSQI</sequence>
<name>A0A1I7ZPF1_9BILA</name>
<protein>
    <submittedName>
        <fullName evidence="3">SRP_SPB domain-containing protein</fullName>
    </submittedName>
</protein>
<organism evidence="2 3">
    <name type="scientific">Steinernema glaseri</name>
    <dbReference type="NCBI Taxonomy" id="37863"/>
    <lineage>
        <taxon>Eukaryota</taxon>
        <taxon>Metazoa</taxon>
        <taxon>Ecdysozoa</taxon>
        <taxon>Nematoda</taxon>
        <taxon>Chromadorea</taxon>
        <taxon>Rhabditida</taxon>
        <taxon>Tylenchina</taxon>
        <taxon>Panagrolaimomorpha</taxon>
        <taxon>Strongyloidoidea</taxon>
        <taxon>Steinernematidae</taxon>
        <taxon>Steinernema</taxon>
    </lineage>
</organism>
<keyword evidence="2" id="KW-1185">Reference proteome</keyword>
<proteinExistence type="predicted"/>